<accession>A0A0G3BR87</accession>
<proteinExistence type="predicted"/>
<dbReference type="SUPFAM" id="SSF82171">
    <property type="entry name" value="DPP6 N-terminal domain-like"/>
    <property type="match status" value="1"/>
</dbReference>
<organism evidence="1 2">
    <name type="scientific">Caldimonas brevitalea</name>
    <dbReference type="NCBI Taxonomy" id="413882"/>
    <lineage>
        <taxon>Bacteria</taxon>
        <taxon>Pseudomonadati</taxon>
        <taxon>Pseudomonadota</taxon>
        <taxon>Betaproteobacteria</taxon>
        <taxon>Burkholderiales</taxon>
        <taxon>Sphaerotilaceae</taxon>
        <taxon>Caldimonas</taxon>
    </lineage>
</organism>
<evidence type="ECO:0008006" key="3">
    <source>
        <dbReference type="Google" id="ProtNLM"/>
    </source>
</evidence>
<evidence type="ECO:0000313" key="1">
    <source>
        <dbReference type="EMBL" id="AKJ31937.1"/>
    </source>
</evidence>
<dbReference type="STRING" id="413882.AAW51_5246"/>
<evidence type="ECO:0000313" key="2">
    <source>
        <dbReference type="Proteomes" id="UP000035352"/>
    </source>
</evidence>
<reference evidence="1 2" key="1">
    <citation type="submission" date="2015-05" db="EMBL/GenBank/DDBJ databases">
        <authorList>
            <person name="Tang B."/>
            <person name="Yu Y."/>
        </authorList>
    </citation>
    <scope>NUCLEOTIDE SEQUENCE [LARGE SCALE GENOMIC DNA]</scope>
    <source>
        <strain evidence="1 2">DSM 7029</strain>
    </source>
</reference>
<dbReference type="InterPro" id="IPR015943">
    <property type="entry name" value="WD40/YVTN_repeat-like_dom_sf"/>
</dbReference>
<gene>
    <name evidence="1" type="ORF">AAW51_5246</name>
</gene>
<dbReference type="Gene3D" id="2.130.10.10">
    <property type="entry name" value="YVTN repeat-like/Quinoprotein amine dehydrogenase"/>
    <property type="match status" value="1"/>
</dbReference>
<dbReference type="Proteomes" id="UP000035352">
    <property type="component" value="Chromosome"/>
</dbReference>
<dbReference type="AlphaFoldDB" id="A0A0G3BR87"/>
<dbReference type="KEGG" id="pbh:AAW51_5246"/>
<dbReference type="EMBL" id="CP011371">
    <property type="protein sequence ID" value="AKJ31937.1"/>
    <property type="molecule type" value="Genomic_DNA"/>
</dbReference>
<sequence length="282" mass="30727">MLVLGGAVYLWSGYGHTKVGKVRPFSHPSSIDLLQDGKQAVVKNTAGKLAIVNLPSLEVRHLPTLGATSEGCQALISPCGQFVVDGSWDGELVVRSLVTGVSEFREHHENAMMVWLSCDHTRDTFVYVRQPKAVGEQAPRPSEVIVRRWPFSSNEETMVRGPWGNVHAASPSPEATHLAVLHQLATGEVALDVVEAETSRILATSNFEYGGTNHSLAWSPDGRILATVQRGRAAFFESRSLSLLGAYEIEHPCWVEFSPNGEYVALGSWDKGTIKRVAEVLG</sequence>
<name>A0A0G3BR87_9BURK</name>
<keyword evidence="2" id="KW-1185">Reference proteome</keyword>
<protein>
    <recommendedName>
        <fullName evidence="3">WD40 repeat domain-containing protein</fullName>
    </recommendedName>
</protein>